<name>A0A2J6RRT1_HYAVF</name>
<dbReference type="AlphaFoldDB" id="A0A2J6RRT1"/>
<organism evidence="2 3">
    <name type="scientific">Hyaloscypha variabilis (strain UAMH 11265 / GT02V1 / F)</name>
    <name type="common">Meliniomyces variabilis</name>
    <dbReference type="NCBI Taxonomy" id="1149755"/>
    <lineage>
        <taxon>Eukaryota</taxon>
        <taxon>Fungi</taxon>
        <taxon>Dikarya</taxon>
        <taxon>Ascomycota</taxon>
        <taxon>Pezizomycotina</taxon>
        <taxon>Leotiomycetes</taxon>
        <taxon>Helotiales</taxon>
        <taxon>Hyaloscyphaceae</taxon>
        <taxon>Hyaloscypha</taxon>
        <taxon>Hyaloscypha variabilis</taxon>
    </lineage>
</organism>
<dbReference type="Proteomes" id="UP000235786">
    <property type="component" value="Unassembled WGS sequence"/>
</dbReference>
<dbReference type="OrthoDB" id="17262at2759"/>
<evidence type="ECO:0000313" key="3">
    <source>
        <dbReference type="Proteomes" id="UP000235786"/>
    </source>
</evidence>
<keyword evidence="3" id="KW-1185">Reference proteome</keyword>
<dbReference type="EMBL" id="KZ613944">
    <property type="protein sequence ID" value="PMD41224.1"/>
    <property type="molecule type" value="Genomic_DNA"/>
</dbReference>
<accession>A0A2J6RRT1</accession>
<proteinExistence type="predicted"/>
<dbReference type="Pfam" id="PF12246">
    <property type="entry name" value="MKT1_C"/>
    <property type="match status" value="1"/>
</dbReference>
<sequence length="336" mass="38118">MRFWFDVDAKQTLVHRNLHIQVNQKADTWGVKDALLNSHKSVGGGPGTLSFALLSLQIKDFPKSTITASKVTGLKSKSEVISNALWRLLHLRAYINDQHELTNWGQALAKTMKVLGPTVSKYNDIHHLEEAAFLAFELLRFDNLNSRNRHTELIGGPLRGSDEDKANCILIGRAACLLKLRHLNIGYTGPLSKNFLSFHSIIKAVREIDRDLLEAATTSMFLSNQASRERSDKPYYQDLGRSLQFSKDIDTALGIAVKTYLDDFLKLEWSAEEREAKKAEYVQKYLPHSLNFKEDLDVAFKFFDAVYEGVQTLGDEISNVDKEAWTAAKAYLEKRR</sequence>
<dbReference type="STRING" id="1149755.A0A2J6RRT1"/>
<evidence type="ECO:0000259" key="1">
    <source>
        <dbReference type="Pfam" id="PF12246"/>
    </source>
</evidence>
<evidence type="ECO:0000313" key="2">
    <source>
        <dbReference type="EMBL" id="PMD41224.1"/>
    </source>
</evidence>
<feature type="domain" description="Post-transcriptional regulator MKT1 C-terminal" evidence="1">
    <location>
        <begin position="87"/>
        <end position="333"/>
    </location>
</feature>
<protein>
    <recommendedName>
        <fullName evidence="1">Post-transcriptional regulator MKT1 C-terminal domain-containing protein</fullName>
    </recommendedName>
</protein>
<gene>
    <name evidence="2" type="ORF">L207DRAFT_543463</name>
</gene>
<reference evidence="2 3" key="1">
    <citation type="submission" date="2016-04" db="EMBL/GenBank/DDBJ databases">
        <title>A degradative enzymes factory behind the ericoid mycorrhizal symbiosis.</title>
        <authorList>
            <consortium name="DOE Joint Genome Institute"/>
            <person name="Martino E."/>
            <person name="Morin E."/>
            <person name="Grelet G."/>
            <person name="Kuo A."/>
            <person name="Kohler A."/>
            <person name="Daghino S."/>
            <person name="Barry K."/>
            <person name="Choi C."/>
            <person name="Cichocki N."/>
            <person name="Clum A."/>
            <person name="Copeland A."/>
            <person name="Hainaut M."/>
            <person name="Haridas S."/>
            <person name="Labutti K."/>
            <person name="Lindquist E."/>
            <person name="Lipzen A."/>
            <person name="Khouja H.-R."/>
            <person name="Murat C."/>
            <person name="Ohm R."/>
            <person name="Olson A."/>
            <person name="Spatafora J."/>
            <person name="Veneault-Fourrey C."/>
            <person name="Henrissat B."/>
            <person name="Grigoriev I."/>
            <person name="Martin F."/>
            <person name="Perotto S."/>
        </authorList>
    </citation>
    <scope>NUCLEOTIDE SEQUENCE [LARGE SCALE GENOMIC DNA]</scope>
    <source>
        <strain evidence="2 3">F</strain>
    </source>
</reference>
<dbReference type="InterPro" id="IPR022039">
    <property type="entry name" value="MKT1_C"/>
</dbReference>